<keyword evidence="6" id="KW-1003">Cell membrane</keyword>
<name>A0A2T3QMW0_PHODM</name>
<evidence type="ECO:0000313" key="13">
    <source>
        <dbReference type="Proteomes" id="UP000251647"/>
    </source>
</evidence>
<dbReference type="InterPro" id="IPR002528">
    <property type="entry name" value="MATE_fam"/>
</dbReference>
<dbReference type="Pfam" id="PF01554">
    <property type="entry name" value="MatE"/>
    <property type="match status" value="2"/>
</dbReference>
<protein>
    <recommendedName>
        <fullName evidence="4">Multidrug export protein MepA</fullName>
    </recommendedName>
    <alternativeName>
        <fullName evidence="3">Multidrug resistance protein NorM</fullName>
    </alternativeName>
    <alternativeName>
        <fullName evidence="11">Na(+)/drug antiporter</fullName>
    </alternativeName>
</protein>
<comment type="subcellular location">
    <subcellularLocation>
        <location evidence="1">Cell inner membrane</location>
        <topology evidence="1">Multi-pass membrane protein</topology>
    </subcellularLocation>
</comment>
<dbReference type="GO" id="GO:0042910">
    <property type="term" value="F:xenobiotic transmembrane transporter activity"/>
    <property type="evidence" value="ECO:0007669"/>
    <property type="project" value="InterPro"/>
</dbReference>
<sequence>MTSHANSATLALRDDSIYALFWRYSLPTIAAMLVTGVYVAIDGMFIGHFIGEDGLAAIILGYPIGSILYALGALIGMGASALVSMKLGEGKQKQAQLIVGNAFSLSLIISLITCILGINYGKYALIWLGAEGHILQMATDYLFWYFAMGAFAVLSMAFSALLRNDGQPNRVTYIMILGGVLNIILDWLFIVVIPWALTGAAIATMLSQAVTAILCLQHFFSDRTQLKITWNTLKLRVAIVVRIIKLGTSSLLMYMYLSVVLMLHNKAFLTVGSALHVAAYGVVTYAESFFYLVFEGIALGIQPITSFNYGAGQQQRVLQARNLAIAITIAFSLLGVVVLYSFPETAVFVFAGDNPTLLPEAVQGMQLYFWGLPFEGLLLVGATYFQSINRVKQASILTGGKLIFITLFVILFAKLWGVTGVWLALPVCSLLLVIWMAGQMIKEQKSYQNENK</sequence>
<keyword evidence="8" id="KW-1133">Transmembrane helix</keyword>
<comment type="similarity">
    <text evidence="2">Belongs to the multi antimicrobial extrusion (MATE) (TC 2.A.66.1) family. MepA subfamily.</text>
</comment>
<evidence type="ECO:0000256" key="5">
    <source>
        <dbReference type="ARBA" id="ARBA00022448"/>
    </source>
</evidence>
<accession>A0A2T3QMW0</accession>
<dbReference type="RefSeq" id="WP_005304733.1">
    <property type="nucleotide sequence ID" value="NZ_CP035782.1"/>
</dbReference>
<keyword evidence="9" id="KW-0472">Membrane</keyword>
<dbReference type="Proteomes" id="UP000251647">
    <property type="component" value="Unassembled WGS sequence"/>
</dbReference>
<dbReference type="AlphaFoldDB" id="A0A2T3QMW0"/>
<dbReference type="PANTHER" id="PTHR43823">
    <property type="entry name" value="SPORULATION PROTEIN YKVU"/>
    <property type="match status" value="1"/>
</dbReference>
<gene>
    <name evidence="12" type="primary">mepA_5</name>
    <name evidence="12" type="ORF">NCTC11647_03640</name>
</gene>
<evidence type="ECO:0000256" key="8">
    <source>
        <dbReference type="ARBA" id="ARBA00022989"/>
    </source>
</evidence>
<dbReference type="GO" id="GO:0015297">
    <property type="term" value="F:antiporter activity"/>
    <property type="evidence" value="ECO:0007669"/>
    <property type="project" value="InterPro"/>
</dbReference>
<evidence type="ECO:0000256" key="7">
    <source>
        <dbReference type="ARBA" id="ARBA00022692"/>
    </source>
</evidence>
<keyword evidence="10" id="KW-0046">Antibiotic resistance</keyword>
<dbReference type="GeneID" id="93399484"/>
<keyword evidence="7" id="KW-0812">Transmembrane</keyword>
<dbReference type="EMBL" id="UATL01000005">
    <property type="protein sequence ID" value="SPY44690.1"/>
    <property type="molecule type" value="Genomic_DNA"/>
</dbReference>
<dbReference type="InterPro" id="IPR045070">
    <property type="entry name" value="MATE_MepA-like"/>
</dbReference>
<dbReference type="GO" id="GO:0046677">
    <property type="term" value="P:response to antibiotic"/>
    <property type="evidence" value="ECO:0007669"/>
    <property type="project" value="UniProtKB-KW"/>
</dbReference>
<evidence type="ECO:0000256" key="11">
    <source>
        <dbReference type="ARBA" id="ARBA00030855"/>
    </source>
</evidence>
<evidence type="ECO:0000256" key="3">
    <source>
        <dbReference type="ARBA" id="ARBA00013489"/>
    </source>
</evidence>
<dbReference type="InterPro" id="IPR051327">
    <property type="entry name" value="MATE_MepA_subfamily"/>
</dbReference>
<dbReference type="OrthoDB" id="9806302at2"/>
<proteinExistence type="inferred from homology"/>
<keyword evidence="5" id="KW-0813">Transport</keyword>
<reference evidence="12 13" key="1">
    <citation type="submission" date="2018-06" db="EMBL/GenBank/DDBJ databases">
        <authorList>
            <consortium name="Pathogen Informatics"/>
            <person name="Doyle S."/>
        </authorList>
    </citation>
    <scope>NUCLEOTIDE SEQUENCE [LARGE SCALE GENOMIC DNA]</scope>
    <source>
        <strain evidence="12 13">NCTC11647</strain>
    </source>
</reference>
<evidence type="ECO:0000256" key="9">
    <source>
        <dbReference type="ARBA" id="ARBA00023136"/>
    </source>
</evidence>
<dbReference type="CDD" id="cd13143">
    <property type="entry name" value="MATE_MepA_like"/>
    <property type="match status" value="1"/>
</dbReference>
<dbReference type="InterPro" id="IPR048279">
    <property type="entry name" value="MdtK-like"/>
</dbReference>
<organism evidence="12 13">
    <name type="scientific">Photobacterium damselae</name>
    <dbReference type="NCBI Taxonomy" id="38293"/>
    <lineage>
        <taxon>Bacteria</taxon>
        <taxon>Pseudomonadati</taxon>
        <taxon>Pseudomonadota</taxon>
        <taxon>Gammaproteobacteria</taxon>
        <taxon>Vibrionales</taxon>
        <taxon>Vibrionaceae</taxon>
        <taxon>Photobacterium</taxon>
    </lineage>
</organism>
<evidence type="ECO:0000256" key="1">
    <source>
        <dbReference type="ARBA" id="ARBA00004429"/>
    </source>
</evidence>
<evidence type="ECO:0000256" key="6">
    <source>
        <dbReference type="ARBA" id="ARBA00022475"/>
    </source>
</evidence>
<evidence type="ECO:0000256" key="2">
    <source>
        <dbReference type="ARBA" id="ARBA00008417"/>
    </source>
</evidence>
<dbReference type="GO" id="GO:0005886">
    <property type="term" value="C:plasma membrane"/>
    <property type="evidence" value="ECO:0007669"/>
    <property type="project" value="UniProtKB-SubCell"/>
</dbReference>
<dbReference type="PANTHER" id="PTHR43823:SF3">
    <property type="entry name" value="MULTIDRUG EXPORT PROTEIN MEPA"/>
    <property type="match status" value="1"/>
</dbReference>
<dbReference type="NCBIfam" id="TIGR00797">
    <property type="entry name" value="matE"/>
    <property type="match status" value="1"/>
</dbReference>
<evidence type="ECO:0000256" key="4">
    <source>
        <dbReference type="ARBA" id="ARBA00022106"/>
    </source>
</evidence>
<evidence type="ECO:0000256" key="10">
    <source>
        <dbReference type="ARBA" id="ARBA00023251"/>
    </source>
</evidence>
<dbReference type="PIRSF" id="PIRSF006603">
    <property type="entry name" value="DinF"/>
    <property type="match status" value="1"/>
</dbReference>
<evidence type="ECO:0000313" key="12">
    <source>
        <dbReference type="EMBL" id="SPY44690.1"/>
    </source>
</evidence>